<sequence>MTNTRQLVPDGHAIVADMVEGMVLSHPHLVLELTHCVLLHRDYRAIRERQVTLVSGGGSGHEPAHAGYIGDGMLTAVVCGDVFASPSTAQILVAIRLIAGPHGCLVIVKNYTGDRLNFGLAVEQAKSEGLKCDMVVVGEDVALVNAPAGRRGLCGTVFVHKVAGAAAMAGKDLANLVDMVTCLTDKIGTMGVAIKPCTLPGQQDQLKEWGPREMEIGLGIHGEPGVTKCEQQDVPSLCHLLVEKITSDQTSVGLTLQRARKCVLMVNNLGTTTSMELYVVAKYAVKALQAKRLECDRVVVGSFMTALDMTGFSISLWASNEDADMLALFDVPTSAPAWTYAPVHPSQSSIGEPFIEVQGPAETQKPFERPTELSNEGHLLEKCILAVCDTLIKHEPQLTHWDTKVGDGDCGMTFKNAAKAIQNDVKAHYPLNDGAQTLRALATSVSRSVGGTSGVLYVIFLTAGALHLETCKQADTAAWIGAFRAGITAVQKYGGAKEGSRTMVDALIPALRALTSAHFQSGAELATAAAKAAQDGAEATIHISAKNAFGRTGYVGDEAGAGIPDPGAKAVAFWIQAVADSISSK</sequence>
<accession>A0ACC0WE01</accession>
<proteinExistence type="predicted"/>
<gene>
    <name evidence="1" type="ORF">PsorP6_016934</name>
</gene>
<protein>
    <submittedName>
        <fullName evidence="1">Uncharacterized protein</fullName>
    </submittedName>
</protein>
<keyword evidence="2" id="KW-1185">Reference proteome</keyword>
<evidence type="ECO:0000313" key="2">
    <source>
        <dbReference type="Proteomes" id="UP001163321"/>
    </source>
</evidence>
<comment type="caution">
    <text evidence="1">The sequence shown here is derived from an EMBL/GenBank/DDBJ whole genome shotgun (WGS) entry which is preliminary data.</text>
</comment>
<dbReference type="Proteomes" id="UP001163321">
    <property type="component" value="Chromosome 2"/>
</dbReference>
<reference evidence="1 2" key="1">
    <citation type="journal article" date="2022" name="bioRxiv">
        <title>The genome of the oomycete Peronosclerospora sorghi, a cosmopolitan pathogen of maize and sorghum, is inflated with dispersed pseudogenes.</title>
        <authorList>
            <person name="Fletcher K."/>
            <person name="Martin F."/>
            <person name="Isakeit T."/>
            <person name="Cavanaugh K."/>
            <person name="Magill C."/>
            <person name="Michelmore R."/>
        </authorList>
    </citation>
    <scope>NUCLEOTIDE SEQUENCE [LARGE SCALE GENOMIC DNA]</scope>
    <source>
        <strain evidence="1">P6</strain>
    </source>
</reference>
<name>A0ACC0WE01_9STRA</name>
<organism evidence="1 2">
    <name type="scientific">Peronosclerospora sorghi</name>
    <dbReference type="NCBI Taxonomy" id="230839"/>
    <lineage>
        <taxon>Eukaryota</taxon>
        <taxon>Sar</taxon>
        <taxon>Stramenopiles</taxon>
        <taxon>Oomycota</taxon>
        <taxon>Peronosporomycetes</taxon>
        <taxon>Peronosporales</taxon>
        <taxon>Peronosporaceae</taxon>
        <taxon>Peronosclerospora</taxon>
    </lineage>
</organism>
<evidence type="ECO:0000313" key="1">
    <source>
        <dbReference type="EMBL" id="KAI9916294.1"/>
    </source>
</evidence>
<dbReference type="EMBL" id="CM047581">
    <property type="protein sequence ID" value="KAI9916294.1"/>
    <property type="molecule type" value="Genomic_DNA"/>
</dbReference>